<keyword evidence="2" id="KW-1185">Reference proteome</keyword>
<dbReference type="Proteomes" id="UP000798662">
    <property type="component" value="Chromosome 1"/>
</dbReference>
<comment type="caution">
    <text evidence="1">The sequence shown here is derived from an EMBL/GenBank/DDBJ whole genome shotgun (WGS) entry which is preliminary data.</text>
</comment>
<evidence type="ECO:0000313" key="2">
    <source>
        <dbReference type="Proteomes" id="UP000798662"/>
    </source>
</evidence>
<name>A0ACC3BTL7_PYRYE</name>
<accession>A0ACC3BTL7</accession>
<evidence type="ECO:0000313" key="1">
    <source>
        <dbReference type="EMBL" id="KAK1860781.1"/>
    </source>
</evidence>
<gene>
    <name evidence="1" type="ORF">I4F81_003368</name>
</gene>
<organism evidence="1 2">
    <name type="scientific">Pyropia yezoensis</name>
    <name type="common">Susabi-nori</name>
    <name type="synonym">Porphyra yezoensis</name>
    <dbReference type="NCBI Taxonomy" id="2788"/>
    <lineage>
        <taxon>Eukaryota</taxon>
        <taxon>Rhodophyta</taxon>
        <taxon>Bangiophyceae</taxon>
        <taxon>Bangiales</taxon>
        <taxon>Bangiaceae</taxon>
        <taxon>Pyropia</taxon>
    </lineage>
</organism>
<reference evidence="1" key="1">
    <citation type="submission" date="2019-11" db="EMBL/GenBank/DDBJ databases">
        <title>Nori genome reveals adaptations in red seaweeds to the harsh intertidal environment.</title>
        <authorList>
            <person name="Wang D."/>
            <person name="Mao Y."/>
        </authorList>
    </citation>
    <scope>NUCLEOTIDE SEQUENCE</scope>
    <source>
        <tissue evidence="1">Gametophyte</tissue>
    </source>
</reference>
<proteinExistence type="predicted"/>
<sequence length="111" mass="12348">MEVGASDAFDDKTTLRSMVLRAKVYVHHLMELIACRYDVLVQADDEVADDISERILSPVDQHASKALAHVYRDVRRARNAETVKLLSAQRRGGRGKRGRAAKDPPAAPPKQ</sequence>
<dbReference type="EMBL" id="CM020618">
    <property type="protein sequence ID" value="KAK1860781.1"/>
    <property type="molecule type" value="Genomic_DNA"/>
</dbReference>
<protein>
    <submittedName>
        <fullName evidence="1">Uncharacterized protein</fullName>
    </submittedName>
</protein>